<organism evidence="2 3">
    <name type="scientific">Brachionus calyciflorus</name>
    <dbReference type="NCBI Taxonomy" id="104777"/>
    <lineage>
        <taxon>Eukaryota</taxon>
        <taxon>Metazoa</taxon>
        <taxon>Spiralia</taxon>
        <taxon>Gnathifera</taxon>
        <taxon>Rotifera</taxon>
        <taxon>Eurotatoria</taxon>
        <taxon>Monogononta</taxon>
        <taxon>Pseudotrocha</taxon>
        <taxon>Ploima</taxon>
        <taxon>Brachionidae</taxon>
        <taxon>Brachionus</taxon>
    </lineage>
</organism>
<dbReference type="PANTHER" id="PTHR14586:SF1">
    <property type="entry name" value="THIAMINE-TRIPHOSPHATASE"/>
    <property type="match status" value="1"/>
</dbReference>
<dbReference type="Gene3D" id="2.40.320.10">
    <property type="entry name" value="Hypothetical Protein Pfu-838710-001"/>
    <property type="match status" value="1"/>
</dbReference>
<dbReference type="GO" id="GO:0050333">
    <property type="term" value="F:thiamine triphosphate phosphatase activity"/>
    <property type="evidence" value="ECO:0007669"/>
    <property type="project" value="InterPro"/>
</dbReference>
<evidence type="ECO:0000313" key="2">
    <source>
        <dbReference type="EMBL" id="CAF0706663.1"/>
    </source>
</evidence>
<dbReference type="Pfam" id="PF01928">
    <property type="entry name" value="CYTH"/>
    <property type="match status" value="1"/>
</dbReference>
<keyword evidence="3" id="KW-1185">Reference proteome</keyword>
<evidence type="ECO:0000259" key="1">
    <source>
        <dbReference type="PROSITE" id="PS51707"/>
    </source>
</evidence>
<feature type="domain" description="CYTH" evidence="1">
    <location>
        <begin position="40"/>
        <end position="230"/>
    </location>
</feature>
<gene>
    <name evidence="2" type="ORF">OXX778_LOCUS398</name>
</gene>
<dbReference type="InterPro" id="IPR039582">
    <property type="entry name" value="THTPA"/>
</dbReference>
<dbReference type="InterPro" id="IPR033469">
    <property type="entry name" value="CYTH-like_dom_sf"/>
</dbReference>
<dbReference type="InterPro" id="IPR023577">
    <property type="entry name" value="CYTH_domain"/>
</dbReference>
<dbReference type="GO" id="GO:0042357">
    <property type="term" value="P:thiamine diphosphate metabolic process"/>
    <property type="evidence" value="ECO:0007669"/>
    <property type="project" value="TreeGrafter"/>
</dbReference>
<proteinExistence type="predicted"/>
<evidence type="ECO:0000313" key="3">
    <source>
        <dbReference type="Proteomes" id="UP000663879"/>
    </source>
</evidence>
<dbReference type="GO" id="GO:0000287">
    <property type="term" value="F:magnesium ion binding"/>
    <property type="evidence" value="ECO:0007669"/>
    <property type="project" value="TreeGrafter"/>
</dbReference>
<dbReference type="Proteomes" id="UP000663879">
    <property type="component" value="Unassembled WGS sequence"/>
</dbReference>
<reference evidence="2" key="1">
    <citation type="submission" date="2021-02" db="EMBL/GenBank/DDBJ databases">
        <authorList>
            <person name="Nowell W R."/>
        </authorList>
    </citation>
    <scope>NUCLEOTIDE SEQUENCE</scope>
    <source>
        <strain evidence="2">Ploen Becks lab</strain>
    </source>
</reference>
<dbReference type="PROSITE" id="PS51707">
    <property type="entry name" value="CYTH"/>
    <property type="match status" value="1"/>
</dbReference>
<dbReference type="EMBL" id="CAJNOC010000019">
    <property type="protein sequence ID" value="CAF0706663.1"/>
    <property type="molecule type" value="Genomic_DNA"/>
</dbReference>
<dbReference type="OrthoDB" id="442176at2759"/>
<dbReference type="AlphaFoldDB" id="A0A813M3M8"/>
<comment type="caution">
    <text evidence="2">The sequence shown here is derived from an EMBL/GenBank/DDBJ whole genome shotgun (WGS) entry which is preliminary data.</text>
</comment>
<dbReference type="PANTHER" id="PTHR14586">
    <property type="entry name" value="THIAMINE-TRIPHOSPHATASE"/>
    <property type="match status" value="1"/>
</dbReference>
<protein>
    <recommendedName>
        <fullName evidence="1">CYTH domain-containing protein</fullName>
    </recommendedName>
</protein>
<dbReference type="SUPFAM" id="SSF55154">
    <property type="entry name" value="CYTH-like phosphatases"/>
    <property type="match status" value="1"/>
</dbReference>
<accession>A0A813M3M8</accession>
<name>A0A813M3M8_9BILA</name>
<sequence length="259" mass="31005">MLSIYISRKFLERNLLFAKSKLLSRFIYNNYGDVKDDSNFLEIERKFLFNESDDLDKKLVKIGAEKIQNKYILDEYFDIQSNYMLLNTFLLRKRTICNKYSKWQLKYPTKENLINQSEIYYELNETSSIQKFIQNKLSVDFNGDFEDMIQEMNFKCFAPISYKRQSYLIKEMDLKVDLDQTDFSYTVGEIESLKRSDYKKSISDINILTNLLSLNNNQNIPGKLSAYLYRRRPDLFYLLLNKDIISQSVNEKLNKFFIK</sequence>